<dbReference type="Proteomes" id="UP001141806">
    <property type="component" value="Unassembled WGS sequence"/>
</dbReference>
<evidence type="ECO:0000313" key="3">
    <source>
        <dbReference type="Proteomes" id="UP001141806"/>
    </source>
</evidence>
<dbReference type="EMBL" id="JAMYWD010000002">
    <property type="protein sequence ID" value="KAJ4979752.1"/>
    <property type="molecule type" value="Genomic_DNA"/>
</dbReference>
<evidence type="ECO:0000313" key="2">
    <source>
        <dbReference type="EMBL" id="KAJ4979752.1"/>
    </source>
</evidence>
<feature type="region of interest" description="Disordered" evidence="1">
    <location>
        <begin position="1"/>
        <end position="28"/>
    </location>
</feature>
<feature type="compositionally biased region" description="Low complexity" evidence="1">
    <location>
        <begin position="12"/>
        <end position="28"/>
    </location>
</feature>
<reference evidence="2" key="1">
    <citation type="journal article" date="2023" name="Plant J.">
        <title>The genome of the king protea, Protea cynaroides.</title>
        <authorList>
            <person name="Chang J."/>
            <person name="Duong T.A."/>
            <person name="Schoeman C."/>
            <person name="Ma X."/>
            <person name="Roodt D."/>
            <person name="Barker N."/>
            <person name="Li Z."/>
            <person name="Van de Peer Y."/>
            <person name="Mizrachi E."/>
        </authorList>
    </citation>
    <scope>NUCLEOTIDE SEQUENCE</scope>
    <source>
        <tissue evidence="2">Young leaves</tissue>
    </source>
</reference>
<dbReference type="AlphaFoldDB" id="A0A9Q0R1P6"/>
<accession>A0A9Q0R1P6</accession>
<gene>
    <name evidence="2" type="ORF">NE237_010532</name>
</gene>
<sequence>MLSPSPLKLENSPHVPSPLSSVPGSLDPLSGDTIEEKNLLKSRNLNPVNQEEIQMMKDRVIEAVSVLFRLHRGNLGDDSSTIAMDGACCGEKENQAFKISGVSLFAFSCMIDSRQNVVVTWTSEWIDY</sequence>
<evidence type="ECO:0000256" key="1">
    <source>
        <dbReference type="SAM" id="MobiDB-lite"/>
    </source>
</evidence>
<keyword evidence="3" id="KW-1185">Reference proteome</keyword>
<name>A0A9Q0R1P6_9MAGN</name>
<protein>
    <submittedName>
        <fullName evidence="2">Uncharacterized protein</fullName>
    </submittedName>
</protein>
<comment type="caution">
    <text evidence="2">The sequence shown here is derived from an EMBL/GenBank/DDBJ whole genome shotgun (WGS) entry which is preliminary data.</text>
</comment>
<proteinExistence type="predicted"/>
<organism evidence="2 3">
    <name type="scientific">Protea cynaroides</name>
    <dbReference type="NCBI Taxonomy" id="273540"/>
    <lineage>
        <taxon>Eukaryota</taxon>
        <taxon>Viridiplantae</taxon>
        <taxon>Streptophyta</taxon>
        <taxon>Embryophyta</taxon>
        <taxon>Tracheophyta</taxon>
        <taxon>Spermatophyta</taxon>
        <taxon>Magnoliopsida</taxon>
        <taxon>Proteales</taxon>
        <taxon>Proteaceae</taxon>
        <taxon>Protea</taxon>
    </lineage>
</organism>